<sequence>MNRLAKTILLTATAAALTLSAIGEASAGDRYWRHGHDHGNDALVGGAVGLATGLIVGSAIANANNGPVYEERRYIDPPVYEPEYAPPPVYRAPRPVYSEPVYSEPAYGRPVYGRPVYGRSAGAMEPWSVQWQRYCSYRYRSFDPQSGTYVGNDGREHFCVAS</sequence>
<feature type="transmembrane region" description="Helical" evidence="7">
    <location>
        <begin position="43"/>
        <end position="63"/>
    </location>
</feature>
<proteinExistence type="inferred from homology"/>
<evidence type="ECO:0000256" key="6">
    <source>
        <dbReference type="ARBA" id="ARBA00025321"/>
    </source>
</evidence>
<keyword evidence="7" id="KW-0472">Membrane</keyword>
<keyword evidence="7" id="KW-1133">Transmembrane helix</keyword>
<keyword evidence="5" id="KW-0430">Lectin</keyword>
<comment type="subcellular location">
    <subcellularLocation>
        <location evidence="1">Membrane</location>
        <topology evidence="1">Single-pass membrane protein</topology>
    </subcellularLocation>
</comment>
<dbReference type="Proteomes" id="UP000717752">
    <property type="component" value="Unassembled WGS sequence"/>
</dbReference>
<keyword evidence="4" id="KW-1003">Cell membrane</keyword>
<protein>
    <recommendedName>
        <fullName evidence="3">Lectin-like protein BA14k</fullName>
    </recommendedName>
</protein>
<evidence type="ECO:0000256" key="4">
    <source>
        <dbReference type="ARBA" id="ARBA00022475"/>
    </source>
</evidence>
<accession>A0ABS7GYS0</accession>
<evidence type="ECO:0000256" key="2">
    <source>
        <dbReference type="ARBA" id="ARBA00010270"/>
    </source>
</evidence>
<evidence type="ECO:0000256" key="1">
    <source>
        <dbReference type="ARBA" id="ARBA00004167"/>
    </source>
</evidence>
<evidence type="ECO:0000313" key="9">
    <source>
        <dbReference type="EMBL" id="MBW9055056.1"/>
    </source>
</evidence>
<keyword evidence="8" id="KW-0732">Signal</keyword>
<keyword evidence="7" id="KW-0812">Transmembrane</keyword>
<feature type="signal peptide" evidence="8">
    <location>
        <begin position="1"/>
        <end position="27"/>
    </location>
</feature>
<evidence type="ECO:0000256" key="7">
    <source>
        <dbReference type="SAM" id="Phobius"/>
    </source>
</evidence>
<gene>
    <name evidence="9" type="ORF">JNB85_21880</name>
</gene>
<feature type="chain" id="PRO_5046544812" description="Lectin-like protein BA14k" evidence="8">
    <location>
        <begin position="28"/>
        <end position="162"/>
    </location>
</feature>
<name>A0ABS7GYS0_9HYPH</name>
<comment type="caution">
    <text evidence="9">The sequence shown here is derived from an EMBL/GenBank/DDBJ whole genome shotgun (WGS) entry which is preliminary data.</text>
</comment>
<reference evidence="9 10" key="1">
    <citation type="journal article" date="2021" name="MBio">
        <title>Poor Competitiveness of Bradyrhizobium in Pigeon Pea Root Colonization in Indian Soils.</title>
        <authorList>
            <person name="Chalasani D."/>
            <person name="Basu A."/>
            <person name="Pullabhotla S.V.S.R.N."/>
            <person name="Jorrin B."/>
            <person name="Neal A.L."/>
            <person name="Poole P.S."/>
            <person name="Podile A.R."/>
            <person name="Tkacz A."/>
        </authorList>
    </citation>
    <scope>NUCLEOTIDE SEQUENCE [LARGE SCALE GENOMIC DNA]</scope>
    <source>
        <strain evidence="9 10">HU56</strain>
    </source>
</reference>
<dbReference type="EMBL" id="JAEUAK010000009">
    <property type="protein sequence ID" value="MBW9055056.1"/>
    <property type="molecule type" value="Genomic_DNA"/>
</dbReference>
<comment type="similarity">
    <text evidence="2">Belongs to the BA14k family.</text>
</comment>
<dbReference type="InterPro" id="IPR012413">
    <property type="entry name" value="BA14K"/>
</dbReference>
<evidence type="ECO:0000256" key="8">
    <source>
        <dbReference type="SAM" id="SignalP"/>
    </source>
</evidence>
<organism evidence="9 10">
    <name type="scientific">Rhizobium mesosinicum</name>
    <dbReference type="NCBI Taxonomy" id="335017"/>
    <lineage>
        <taxon>Bacteria</taxon>
        <taxon>Pseudomonadati</taxon>
        <taxon>Pseudomonadota</taxon>
        <taxon>Alphaproteobacteria</taxon>
        <taxon>Hyphomicrobiales</taxon>
        <taxon>Rhizobiaceae</taxon>
        <taxon>Rhizobium/Agrobacterium group</taxon>
        <taxon>Rhizobium</taxon>
    </lineage>
</organism>
<comment type="function">
    <text evidence="6">Has immunoglobulin-binding and hemagglutination properties, and can bind to mannose. Essential for virulence. May be involved in LPS biosynthesis or polysaccharide transport.</text>
</comment>
<evidence type="ECO:0000256" key="5">
    <source>
        <dbReference type="ARBA" id="ARBA00022734"/>
    </source>
</evidence>
<evidence type="ECO:0000256" key="3">
    <source>
        <dbReference type="ARBA" id="ARBA00020552"/>
    </source>
</evidence>
<dbReference type="Pfam" id="PF07886">
    <property type="entry name" value="BA14K"/>
    <property type="match status" value="1"/>
</dbReference>
<dbReference type="RefSeq" id="WP_220336401.1">
    <property type="nucleotide sequence ID" value="NZ_JAEUAK010000009.1"/>
</dbReference>
<evidence type="ECO:0000313" key="10">
    <source>
        <dbReference type="Proteomes" id="UP000717752"/>
    </source>
</evidence>
<keyword evidence="10" id="KW-1185">Reference proteome</keyword>